<dbReference type="NCBIfam" id="TIGR01179">
    <property type="entry name" value="galE"/>
    <property type="match status" value="1"/>
</dbReference>
<keyword evidence="5 8" id="KW-0520">NAD</keyword>
<dbReference type="Gene3D" id="3.40.50.720">
    <property type="entry name" value="NAD(P)-binding Rossmann-like Domain"/>
    <property type="match status" value="1"/>
</dbReference>
<dbReference type="EMBL" id="JARBJD010000110">
    <property type="protein sequence ID" value="KAK2951986.1"/>
    <property type="molecule type" value="Genomic_DNA"/>
</dbReference>
<keyword evidence="7 8" id="KW-0413">Isomerase</keyword>
<comment type="cofactor">
    <cofactor evidence="2 8">
        <name>NAD(+)</name>
        <dbReference type="ChEBI" id="CHEBI:57540"/>
    </cofactor>
</comment>
<keyword evidence="6" id="KW-0299">Galactose metabolism</keyword>
<evidence type="ECO:0000313" key="11">
    <source>
        <dbReference type="Proteomes" id="UP001281761"/>
    </source>
</evidence>
<organism evidence="10 11">
    <name type="scientific">Blattamonas nauphoetae</name>
    <dbReference type="NCBI Taxonomy" id="2049346"/>
    <lineage>
        <taxon>Eukaryota</taxon>
        <taxon>Metamonada</taxon>
        <taxon>Preaxostyla</taxon>
        <taxon>Oxymonadida</taxon>
        <taxon>Blattamonas</taxon>
    </lineage>
</organism>
<evidence type="ECO:0000256" key="2">
    <source>
        <dbReference type="ARBA" id="ARBA00001911"/>
    </source>
</evidence>
<evidence type="ECO:0000256" key="4">
    <source>
        <dbReference type="ARBA" id="ARBA00013189"/>
    </source>
</evidence>
<dbReference type="Pfam" id="PF01370">
    <property type="entry name" value="Epimerase"/>
    <property type="match status" value="1"/>
</dbReference>
<dbReference type="SUPFAM" id="SSF51735">
    <property type="entry name" value="NAD(P)-binding Rossmann-fold domains"/>
    <property type="match status" value="1"/>
</dbReference>
<dbReference type="InterPro" id="IPR001509">
    <property type="entry name" value="Epimerase_deHydtase"/>
</dbReference>
<dbReference type="InterPro" id="IPR005886">
    <property type="entry name" value="UDP_G4E"/>
</dbReference>
<accession>A0ABQ9XP10</accession>
<keyword evidence="8" id="KW-0119">Carbohydrate metabolism</keyword>
<dbReference type="InterPro" id="IPR036291">
    <property type="entry name" value="NAD(P)-bd_dom_sf"/>
</dbReference>
<dbReference type="GO" id="GO:0003978">
    <property type="term" value="F:UDP-glucose 4-epimerase activity"/>
    <property type="evidence" value="ECO:0007669"/>
    <property type="project" value="UniProtKB-EC"/>
</dbReference>
<proteinExistence type="inferred from homology"/>
<protein>
    <recommendedName>
        <fullName evidence="4 8">UDP-glucose 4-epimerase</fullName>
        <ecNumber evidence="4 8">5.1.3.2</ecNumber>
    </recommendedName>
</protein>
<evidence type="ECO:0000259" key="9">
    <source>
        <dbReference type="Pfam" id="PF01370"/>
    </source>
</evidence>
<dbReference type="NCBIfam" id="NF007956">
    <property type="entry name" value="PRK10675.1"/>
    <property type="match status" value="1"/>
</dbReference>
<evidence type="ECO:0000313" key="10">
    <source>
        <dbReference type="EMBL" id="KAK2951986.1"/>
    </source>
</evidence>
<dbReference type="CDD" id="cd05247">
    <property type="entry name" value="UDP_G4E_1_SDR_e"/>
    <property type="match status" value="1"/>
</dbReference>
<evidence type="ECO:0000256" key="3">
    <source>
        <dbReference type="ARBA" id="ARBA00004947"/>
    </source>
</evidence>
<comment type="subunit">
    <text evidence="8">Homodimer.</text>
</comment>
<comment type="catalytic activity">
    <reaction evidence="1 8">
        <text>UDP-alpha-D-glucose = UDP-alpha-D-galactose</text>
        <dbReference type="Rhea" id="RHEA:22168"/>
        <dbReference type="ChEBI" id="CHEBI:58885"/>
        <dbReference type="ChEBI" id="CHEBI:66914"/>
        <dbReference type="EC" id="5.1.3.2"/>
    </reaction>
</comment>
<name>A0ABQ9XP10_9EUKA</name>
<dbReference type="Proteomes" id="UP001281761">
    <property type="component" value="Unassembled WGS sequence"/>
</dbReference>
<reference evidence="10 11" key="1">
    <citation type="journal article" date="2022" name="bioRxiv">
        <title>Genomics of Preaxostyla Flagellates Illuminates Evolutionary Transitions and the Path Towards Mitochondrial Loss.</title>
        <authorList>
            <person name="Novak L.V.F."/>
            <person name="Treitli S.C."/>
            <person name="Pyrih J."/>
            <person name="Halakuc P."/>
            <person name="Pipaliya S.V."/>
            <person name="Vacek V."/>
            <person name="Brzon O."/>
            <person name="Soukal P."/>
            <person name="Eme L."/>
            <person name="Dacks J.B."/>
            <person name="Karnkowska A."/>
            <person name="Elias M."/>
            <person name="Hampl V."/>
        </authorList>
    </citation>
    <scope>NUCLEOTIDE SEQUENCE [LARGE SCALE GENOMIC DNA]</scope>
    <source>
        <strain evidence="10">NAU3</strain>
        <tissue evidence="10">Gut</tissue>
    </source>
</reference>
<dbReference type="Gene3D" id="3.90.25.10">
    <property type="entry name" value="UDP-galactose 4-epimerase, domain 1"/>
    <property type="match status" value="1"/>
</dbReference>
<dbReference type="PANTHER" id="PTHR43725">
    <property type="entry name" value="UDP-GLUCOSE 4-EPIMERASE"/>
    <property type="match status" value="1"/>
</dbReference>
<gene>
    <name evidence="10" type="ORF">BLNAU_13086</name>
</gene>
<evidence type="ECO:0000256" key="7">
    <source>
        <dbReference type="ARBA" id="ARBA00023235"/>
    </source>
</evidence>
<feature type="domain" description="NAD-dependent epimerase/dehydratase" evidence="9">
    <location>
        <begin position="8"/>
        <end position="265"/>
    </location>
</feature>
<evidence type="ECO:0000256" key="8">
    <source>
        <dbReference type="RuleBase" id="RU366046"/>
    </source>
</evidence>
<dbReference type="PRINTS" id="PR01713">
    <property type="entry name" value="NUCEPIMERASE"/>
</dbReference>
<keyword evidence="11" id="KW-1185">Reference proteome</keyword>
<evidence type="ECO:0000256" key="5">
    <source>
        <dbReference type="ARBA" id="ARBA00023027"/>
    </source>
</evidence>
<dbReference type="PANTHER" id="PTHR43725:SF47">
    <property type="entry name" value="UDP-GLUCOSE 4-EPIMERASE"/>
    <property type="match status" value="1"/>
</dbReference>
<sequence>MISAGLTILVTGGAGYIGSHTCVTLLEQGFDVVVVDNLSNASEESLKHVQTITGKTLKFVKGDICNSNDLEQIFSHYKIYAVIHFAGLKAVGESVQKPLEYYENNVGGTVALLKVMRSHNVKRIVFSSSACVYGMQQTLPLVETLPTAAVNPYGHTKVVIEQMLASVAAIDPEWHVVLLRYFNPIGAHPSGLIGEDPLGIPNNLLPYVAQVAIGRHDHVRVFGNDYPTPDGTGKRDYIHVMDLAEGHIAALKHIDEYSCEAFNLGTGKSTSVLEIIAAFGKACKKDIPYKVVDRRAGDVAECYASAEKAKNLLKWETSRSLDDMCESAWKWQSMNPKGFHSEKDIIDL</sequence>
<dbReference type="EC" id="5.1.3.2" evidence="4 8"/>
<evidence type="ECO:0000256" key="1">
    <source>
        <dbReference type="ARBA" id="ARBA00000083"/>
    </source>
</evidence>
<comment type="pathway">
    <text evidence="3 8">Carbohydrate metabolism; galactose metabolism.</text>
</comment>
<comment type="caution">
    <text evidence="10">The sequence shown here is derived from an EMBL/GenBank/DDBJ whole genome shotgun (WGS) entry which is preliminary data.</text>
</comment>
<comment type="similarity">
    <text evidence="8">Belongs to the NAD(P)-dependent epimerase/dehydratase family.</text>
</comment>
<evidence type="ECO:0000256" key="6">
    <source>
        <dbReference type="ARBA" id="ARBA00023144"/>
    </source>
</evidence>